<dbReference type="PANTHER" id="PTHR39967:SF1">
    <property type="entry name" value="ISH14-TYPE TRANSPOSASE HSIRS44"/>
    <property type="match status" value="1"/>
</dbReference>
<feature type="domain" description="DDE" evidence="1">
    <location>
        <begin position="18"/>
        <end position="72"/>
    </location>
</feature>
<evidence type="ECO:0000259" key="1">
    <source>
        <dbReference type="Pfam" id="PF13610"/>
    </source>
</evidence>
<dbReference type="AlphaFoldDB" id="L9XMS9"/>
<gene>
    <name evidence="2" type="ORF">C492_07415</name>
</gene>
<name>L9XMS9_9EURY</name>
<dbReference type="STRING" id="1227498.C492_07415"/>
<accession>L9XMS9</accession>
<dbReference type="Proteomes" id="UP000011531">
    <property type="component" value="Unassembled WGS sequence"/>
</dbReference>
<dbReference type="InterPro" id="IPR032874">
    <property type="entry name" value="DDE_dom"/>
</dbReference>
<dbReference type="EMBL" id="AOIA01000048">
    <property type="protein sequence ID" value="ELY63025.1"/>
    <property type="molecule type" value="Genomic_DNA"/>
</dbReference>
<sequence length="100" mass="11257">MHRLADSGCDPPEARPERVAVDETAVKINGEWSWLYAAIDTETKLILDVALFGRHGTDSAAAFLHRLDEKYDLSDLVSRAEYRARILFGSRLYVACKMVT</sequence>
<dbReference type="Pfam" id="PF13610">
    <property type="entry name" value="DDE_Tnp_IS240"/>
    <property type="match status" value="1"/>
</dbReference>
<comment type="caution">
    <text evidence="2">The sequence shown here is derived from an EMBL/GenBank/DDBJ whole genome shotgun (WGS) entry which is preliminary data.</text>
</comment>
<organism evidence="2 3">
    <name type="scientific">Natronococcus jeotgali DSM 18795</name>
    <dbReference type="NCBI Taxonomy" id="1227498"/>
    <lineage>
        <taxon>Archaea</taxon>
        <taxon>Methanobacteriati</taxon>
        <taxon>Methanobacteriota</taxon>
        <taxon>Stenosarchaea group</taxon>
        <taxon>Halobacteria</taxon>
        <taxon>Halobacteriales</taxon>
        <taxon>Natrialbaceae</taxon>
        <taxon>Natronococcus</taxon>
    </lineage>
</organism>
<reference evidence="2 3" key="1">
    <citation type="journal article" date="2014" name="PLoS Genet.">
        <title>Phylogenetically driven sequencing of extremely halophilic archaea reveals strategies for static and dynamic osmo-response.</title>
        <authorList>
            <person name="Becker E.A."/>
            <person name="Seitzer P.M."/>
            <person name="Tritt A."/>
            <person name="Larsen D."/>
            <person name="Krusor M."/>
            <person name="Yao A.I."/>
            <person name="Wu D."/>
            <person name="Madern D."/>
            <person name="Eisen J.A."/>
            <person name="Darling A.E."/>
            <person name="Facciotti M.T."/>
        </authorList>
    </citation>
    <scope>NUCLEOTIDE SEQUENCE [LARGE SCALE GENOMIC DNA]</scope>
    <source>
        <strain evidence="2 3">DSM 18795</strain>
    </source>
</reference>
<evidence type="ECO:0000313" key="3">
    <source>
        <dbReference type="Proteomes" id="UP000011531"/>
    </source>
</evidence>
<proteinExistence type="predicted"/>
<protein>
    <submittedName>
        <fullName evidence="2">Transposase</fullName>
    </submittedName>
</protein>
<keyword evidence="3" id="KW-1185">Reference proteome</keyword>
<dbReference type="PANTHER" id="PTHR39967">
    <property type="match status" value="1"/>
</dbReference>
<evidence type="ECO:0000313" key="2">
    <source>
        <dbReference type="EMBL" id="ELY63025.1"/>
    </source>
</evidence>